<organism evidence="3 5">
    <name type="scientific">Rhynchospora pubera</name>
    <dbReference type="NCBI Taxonomy" id="906938"/>
    <lineage>
        <taxon>Eukaryota</taxon>
        <taxon>Viridiplantae</taxon>
        <taxon>Streptophyta</taxon>
        <taxon>Embryophyta</taxon>
        <taxon>Tracheophyta</taxon>
        <taxon>Spermatophyta</taxon>
        <taxon>Magnoliopsida</taxon>
        <taxon>Liliopsida</taxon>
        <taxon>Poales</taxon>
        <taxon>Cyperaceae</taxon>
        <taxon>Cyperoideae</taxon>
        <taxon>Rhynchosporeae</taxon>
        <taxon>Rhynchospora</taxon>
    </lineage>
</organism>
<dbReference type="Proteomes" id="UP001140206">
    <property type="component" value="Chromosome 4"/>
</dbReference>
<dbReference type="SUPFAM" id="SSF52047">
    <property type="entry name" value="RNI-like"/>
    <property type="match status" value="1"/>
</dbReference>
<dbReference type="EMBL" id="JAMFTS010000004">
    <property type="protein sequence ID" value="KAJ4766999.1"/>
    <property type="molecule type" value="Genomic_DNA"/>
</dbReference>
<dbReference type="InterPro" id="IPR032675">
    <property type="entry name" value="LRR_dom_sf"/>
</dbReference>
<dbReference type="EMBL" id="JAMFTS010000001">
    <property type="protein sequence ID" value="KAJ4819717.1"/>
    <property type="molecule type" value="Genomic_DNA"/>
</dbReference>
<evidence type="ECO:0000259" key="1">
    <source>
        <dbReference type="Pfam" id="PF00646"/>
    </source>
</evidence>
<dbReference type="SUPFAM" id="SSF81383">
    <property type="entry name" value="F-box domain"/>
    <property type="match status" value="1"/>
</dbReference>
<proteinExistence type="predicted"/>
<comment type="caution">
    <text evidence="3">The sequence shown here is derived from an EMBL/GenBank/DDBJ whole genome shotgun (WGS) entry which is preliminary data.</text>
</comment>
<dbReference type="Pfam" id="PF24758">
    <property type="entry name" value="LRR_At5g56370"/>
    <property type="match status" value="1"/>
</dbReference>
<dbReference type="PANTHER" id="PTHR34223:SF51">
    <property type="entry name" value="OS06G0556300 PROTEIN"/>
    <property type="match status" value="1"/>
</dbReference>
<protein>
    <submittedName>
        <fullName evidence="4">F-box/FBD/LRR protein</fullName>
    </submittedName>
    <submittedName>
        <fullName evidence="3">F-box/RNI-like/FBD-like domains-containing protein</fullName>
    </submittedName>
</protein>
<keyword evidence="5" id="KW-1185">Reference proteome</keyword>
<dbReference type="InterPro" id="IPR001810">
    <property type="entry name" value="F-box_dom"/>
</dbReference>
<sequence length="374" mass="42538">MAHVDRISSLTDDLLHRILSLVDIQEAVQTCILSKRWQRLWADMDSLDLCLPDFKPQSRNIERRFTRFINALLSRRNDSELRVFRLFCEETCFNVSHRSITAWVLYAIRHKAKVIEIDGCLYRSLPRDIFTCASLEDLCLRISGLGGGVVAGGVNLPQLKKLHLGGIISRNRAILRNLLSGCPALEDLSLDVCSIDLRVISSPQLKHLSIFSMLDTARIESIRIPNLVSLSLRLRGDVLRAAKLEKMPFLLNAIISVDGGTGFDENCSILAAFPNVRSLELRGNIMKDLLRVELPKCPIFFNLTKLHLSELCRLCHGDLVDCMLAHSPNLEKLQLCKYPWCCQVLNSYQTFTSVTIRLNLQKWPYDFFCIIIKV</sequence>
<dbReference type="InterPro" id="IPR053197">
    <property type="entry name" value="F-box_SCFL_complex_component"/>
</dbReference>
<gene>
    <name evidence="4" type="ORF">LUZ62_032283</name>
    <name evidence="3" type="ORF">LUZ62_077374</name>
</gene>
<evidence type="ECO:0000313" key="4">
    <source>
        <dbReference type="EMBL" id="KAJ4819717.1"/>
    </source>
</evidence>
<feature type="domain" description="F-box" evidence="1">
    <location>
        <begin position="7"/>
        <end position="46"/>
    </location>
</feature>
<dbReference type="PANTHER" id="PTHR34223">
    <property type="entry name" value="OS11G0201299 PROTEIN"/>
    <property type="match status" value="1"/>
</dbReference>
<dbReference type="Pfam" id="PF00646">
    <property type="entry name" value="F-box"/>
    <property type="match status" value="1"/>
</dbReference>
<dbReference type="Gene3D" id="3.80.10.10">
    <property type="entry name" value="Ribonuclease Inhibitor"/>
    <property type="match status" value="2"/>
</dbReference>
<dbReference type="InterPro" id="IPR036047">
    <property type="entry name" value="F-box-like_dom_sf"/>
</dbReference>
<feature type="domain" description="F-box/LRR-repeat protein 15/At3g58940/PEG3-like LRR" evidence="2">
    <location>
        <begin position="123"/>
        <end position="247"/>
    </location>
</feature>
<dbReference type="InterPro" id="IPR055411">
    <property type="entry name" value="LRR_FXL15/At3g58940/PEG3-like"/>
</dbReference>
<dbReference type="AlphaFoldDB" id="A0AAV8DG75"/>
<reference evidence="3" key="1">
    <citation type="submission" date="2022-08" db="EMBL/GenBank/DDBJ databases">
        <authorList>
            <person name="Marques A."/>
        </authorList>
    </citation>
    <scope>NUCLEOTIDE SEQUENCE</scope>
    <source>
        <strain evidence="3">RhyPub2mFocal</strain>
        <tissue evidence="3">Leaves</tissue>
    </source>
</reference>
<dbReference type="Proteomes" id="UP001140206">
    <property type="component" value="Chromosome 1"/>
</dbReference>
<evidence type="ECO:0000313" key="3">
    <source>
        <dbReference type="EMBL" id="KAJ4766999.1"/>
    </source>
</evidence>
<accession>A0AAV8DG75</accession>
<evidence type="ECO:0000313" key="5">
    <source>
        <dbReference type="Proteomes" id="UP001140206"/>
    </source>
</evidence>
<name>A0AAV8DG75_9POAL</name>
<dbReference type="Gene3D" id="1.20.1280.50">
    <property type="match status" value="1"/>
</dbReference>
<evidence type="ECO:0000259" key="2">
    <source>
        <dbReference type="Pfam" id="PF24758"/>
    </source>
</evidence>